<reference evidence="1" key="1">
    <citation type="submission" date="2018-10" db="EMBL/GenBank/DDBJ databases">
        <title>Hidden diversity of soil giant viruses.</title>
        <authorList>
            <person name="Schulz F."/>
            <person name="Alteio L."/>
            <person name="Goudeau D."/>
            <person name="Ryan E.M."/>
            <person name="Malmstrom R.R."/>
            <person name="Blanchard J."/>
            <person name="Woyke T."/>
        </authorList>
    </citation>
    <scope>NUCLEOTIDE SEQUENCE</scope>
    <source>
        <strain evidence="1">FNV1</strain>
    </source>
</reference>
<name>A0A3G5A041_9VIRU</name>
<proteinExistence type="predicted"/>
<protein>
    <submittedName>
        <fullName evidence="1">Uncharacterized protein</fullName>
    </submittedName>
</protein>
<dbReference type="EMBL" id="MK072136">
    <property type="protein sequence ID" value="AYV79203.1"/>
    <property type="molecule type" value="Genomic_DNA"/>
</dbReference>
<evidence type="ECO:0000313" key="1">
    <source>
        <dbReference type="EMBL" id="AYV79203.1"/>
    </source>
</evidence>
<organism evidence="1">
    <name type="scientific">Faunusvirus sp</name>
    <dbReference type="NCBI Taxonomy" id="2487766"/>
    <lineage>
        <taxon>Viruses</taxon>
        <taxon>Varidnaviria</taxon>
        <taxon>Bamfordvirae</taxon>
        <taxon>Nucleocytoviricota</taxon>
        <taxon>Megaviricetes</taxon>
        <taxon>Imitervirales</taxon>
        <taxon>Mimiviridae</taxon>
    </lineage>
</organism>
<sequence length="182" mass="22113">MSGIVQKSKLLSDKYDLLNKKIGNINELIIDVATIKNQMSDITNYRPVYIYCFVDMTNDVFMFTQQDYELIYKYYIIKCNDHIYPDDDRDDIIRLIKSYNNCHQLAMWLSAHSYLNKYHLHDMCITDKITKFIFEKKIDEVWYIYDIRTYLDQYTEFNMFIKNSNASDIKYYIKIVVRDIWD</sequence>
<accession>A0A3G5A041</accession>
<gene>
    <name evidence="1" type="ORF">Faunusvirus5_12</name>
</gene>